<evidence type="ECO:0000313" key="4">
    <source>
        <dbReference type="EMBL" id="KAK8720469.1"/>
    </source>
</evidence>
<feature type="signal peptide" evidence="3">
    <location>
        <begin position="1"/>
        <end position="19"/>
    </location>
</feature>
<feature type="region of interest" description="Disordered" evidence="1">
    <location>
        <begin position="353"/>
        <end position="378"/>
    </location>
</feature>
<keyword evidence="2" id="KW-0472">Membrane</keyword>
<dbReference type="AlphaFoldDB" id="A0AAW0VUB1"/>
<feature type="chain" id="PRO_5043497451" evidence="3">
    <location>
        <begin position="20"/>
        <end position="378"/>
    </location>
</feature>
<evidence type="ECO:0000313" key="5">
    <source>
        <dbReference type="Proteomes" id="UP001445076"/>
    </source>
</evidence>
<name>A0AAW0VUB1_CHEQU</name>
<evidence type="ECO:0000256" key="3">
    <source>
        <dbReference type="SAM" id="SignalP"/>
    </source>
</evidence>
<keyword evidence="2" id="KW-1133">Transmembrane helix</keyword>
<protein>
    <submittedName>
        <fullName evidence="4">Uncharacterized protein</fullName>
    </submittedName>
</protein>
<organism evidence="4 5">
    <name type="scientific">Cherax quadricarinatus</name>
    <name type="common">Australian red claw crayfish</name>
    <dbReference type="NCBI Taxonomy" id="27406"/>
    <lineage>
        <taxon>Eukaryota</taxon>
        <taxon>Metazoa</taxon>
        <taxon>Ecdysozoa</taxon>
        <taxon>Arthropoda</taxon>
        <taxon>Crustacea</taxon>
        <taxon>Multicrustacea</taxon>
        <taxon>Malacostraca</taxon>
        <taxon>Eumalacostraca</taxon>
        <taxon>Eucarida</taxon>
        <taxon>Decapoda</taxon>
        <taxon>Pleocyemata</taxon>
        <taxon>Astacidea</taxon>
        <taxon>Parastacoidea</taxon>
        <taxon>Parastacidae</taxon>
        <taxon>Cherax</taxon>
    </lineage>
</organism>
<dbReference type="EMBL" id="JARKIK010000392">
    <property type="protein sequence ID" value="KAK8720469.1"/>
    <property type="molecule type" value="Genomic_DNA"/>
</dbReference>
<gene>
    <name evidence="4" type="ORF">OTU49_013324</name>
</gene>
<keyword evidence="2" id="KW-0812">Transmembrane</keyword>
<proteinExistence type="predicted"/>
<feature type="transmembrane region" description="Helical" evidence="2">
    <location>
        <begin position="322"/>
        <end position="345"/>
    </location>
</feature>
<keyword evidence="5" id="KW-1185">Reference proteome</keyword>
<accession>A0AAW0VUB1</accession>
<comment type="caution">
    <text evidence="4">The sequence shown here is derived from an EMBL/GenBank/DDBJ whole genome shotgun (WGS) entry which is preliminary data.</text>
</comment>
<dbReference type="Proteomes" id="UP001445076">
    <property type="component" value="Unassembled WGS sequence"/>
</dbReference>
<reference evidence="4 5" key="1">
    <citation type="journal article" date="2024" name="BMC Genomics">
        <title>Genome assembly of redclaw crayfish (Cherax quadricarinatus) provides insights into its immune adaptation and hypoxia tolerance.</title>
        <authorList>
            <person name="Liu Z."/>
            <person name="Zheng J."/>
            <person name="Li H."/>
            <person name="Fang K."/>
            <person name="Wang S."/>
            <person name="He J."/>
            <person name="Zhou D."/>
            <person name="Weng S."/>
            <person name="Chi M."/>
            <person name="Gu Z."/>
            <person name="He J."/>
            <person name="Li F."/>
            <person name="Wang M."/>
        </authorList>
    </citation>
    <scope>NUCLEOTIDE SEQUENCE [LARGE SCALE GENOMIC DNA]</scope>
    <source>
        <strain evidence="4">ZL_2023a</strain>
    </source>
</reference>
<keyword evidence="3" id="KW-0732">Signal</keyword>
<evidence type="ECO:0000256" key="1">
    <source>
        <dbReference type="SAM" id="MobiDB-lite"/>
    </source>
</evidence>
<evidence type="ECO:0000256" key="2">
    <source>
        <dbReference type="SAM" id="Phobius"/>
    </source>
</evidence>
<sequence length="378" mass="41390">MLRGVVVVVWALSLVCVWGQTDLRRLYESSSTVSLTLLELRKVMKEGQPLAKDYNVKVILDQHESLPSLSSWDLVLKDSGGKQEIYKSQANSYTQTEIEFETDITDVNFVFVVAKDSSSAVIATSFDELEIKDGKSKLAWVGSEYVSSRSHLRVDTGFLQEVKAGEMICRQKNTPCYFLNAELPEDIPRCSPILSGVSKNTVNVCDDTITRFQGTAESTQVERSGNNLTVRADFSTAPSKVEVVVVDPSDPSTMLSPEGYKCQRLEDSRHPGYCTQQLNGAKDLKRLMVIVVALDSEGYVLESSLTMYDESNDIVTAANTGVIVGSILGGLLAILLIVGLGLYLVRRNKSSTKKSASRASGNYRAANTEDQQDDAVAA</sequence>